<evidence type="ECO:0000313" key="2">
    <source>
        <dbReference type="EMBL" id="QHT83345.1"/>
    </source>
</evidence>
<dbReference type="InterPro" id="IPR013087">
    <property type="entry name" value="Znf_C2H2_type"/>
</dbReference>
<accession>A0A6C0HT82</accession>
<feature type="domain" description="C2H2-type" evidence="1">
    <location>
        <begin position="58"/>
        <end position="82"/>
    </location>
</feature>
<organism evidence="2">
    <name type="scientific">viral metagenome</name>
    <dbReference type="NCBI Taxonomy" id="1070528"/>
    <lineage>
        <taxon>unclassified sequences</taxon>
        <taxon>metagenomes</taxon>
        <taxon>organismal metagenomes</taxon>
    </lineage>
</organism>
<dbReference type="EMBL" id="MN740008">
    <property type="protein sequence ID" value="QHT83345.1"/>
    <property type="molecule type" value="Genomic_DNA"/>
</dbReference>
<reference evidence="2" key="1">
    <citation type="journal article" date="2020" name="Nature">
        <title>Giant virus diversity and host interactions through global metagenomics.</title>
        <authorList>
            <person name="Schulz F."/>
            <person name="Roux S."/>
            <person name="Paez-Espino D."/>
            <person name="Jungbluth S."/>
            <person name="Walsh D.A."/>
            <person name="Denef V.J."/>
            <person name="McMahon K.D."/>
            <person name="Konstantinidis K.T."/>
            <person name="Eloe-Fadrosh E.A."/>
            <person name="Kyrpides N.C."/>
            <person name="Woyke T."/>
        </authorList>
    </citation>
    <scope>NUCLEOTIDE SEQUENCE</scope>
    <source>
        <strain evidence="2">GVMAG-M-3300023184-167</strain>
    </source>
</reference>
<feature type="domain" description="C2H2-type" evidence="1">
    <location>
        <begin position="13"/>
        <end position="37"/>
    </location>
</feature>
<proteinExistence type="predicted"/>
<dbReference type="SMART" id="SM00355">
    <property type="entry name" value="ZnF_C2H2"/>
    <property type="match status" value="2"/>
</dbReference>
<protein>
    <recommendedName>
        <fullName evidence="1">C2H2-type domain-containing protein</fullName>
    </recommendedName>
</protein>
<dbReference type="AlphaFoldDB" id="A0A6C0HT82"/>
<sequence length="333" mass="38772">MDTKKEKKGEATFCCVLCDYYTSHKTKYEKHLNTTRHARILLDTKKGEKGEEKGQAKYGCEKCHYFTSDKTKYDRHILTAKHKKGQKGEKKDQKGQLEEMKNICVCGNAYVFQSGLYKHKKKCNLVKKDEIFVETLQKTNEIISEATSIMTNANTFLENEKVQNIYSKTKIHNLKFQKIKKIKNNFDIKIFLNEECKNAISISSFIDSIKPTLEDLENVGEKGYVKGITSIILSKLKELDVYTRPIHYNLCDIYLKEKDWETDNKKVVKFVKSVAMKNMGNMLEWKKKYPEHEDLQSVKNTRYLKLVQECIGGEDESKNTDKIIQNISKEILV</sequence>
<name>A0A6C0HT82_9ZZZZ</name>
<evidence type="ECO:0000259" key="1">
    <source>
        <dbReference type="SMART" id="SM00355"/>
    </source>
</evidence>